<proteinExistence type="predicted"/>
<reference evidence="2" key="1">
    <citation type="journal article" date="2015" name="Nature">
        <title>Complex archaea that bridge the gap between prokaryotes and eukaryotes.</title>
        <authorList>
            <person name="Spang A."/>
            <person name="Saw J.H."/>
            <person name="Jorgensen S.L."/>
            <person name="Zaremba-Niedzwiedzka K."/>
            <person name="Martijn J."/>
            <person name="Lind A.E."/>
            <person name="van Eijk R."/>
            <person name="Schleper C."/>
            <person name="Guy L."/>
            <person name="Ettema T.J."/>
        </authorList>
    </citation>
    <scope>NUCLEOTIDE SEQUENCE</scope>
</reference>
<name>A0A0F8W224_9ZZZZ</name>
<accession>A0A0F8W224</accession>
<evidence type="ECO:0000256" key="1">
    <source>
        <dbReference type="SAM" id="MobiDB-lite"/>
    </source>
</evidence>
<evidence type="ECO:0000313" key="2">
    <source>
        <dbReference type="EMBL" id="KKK50668.1"/>
    </source>
</evidence>
<comment type="caution">
    <text evidence="2">The sequence shown here is derived from an EMBL/GenBank/DDBJ whole genome shotgun (WGS) entry which is preliminary data.</text>
</comment>
<sequence length="87" mass="9080">KCPLSSSVIMNNIFAVQNSTNSTATFGGIDLNGGGGHSLITDNFLGGTYTSNGQYRQAQSSDDWVGNTTADTGTGITNYRTEGLPNQ</sequence>
<dbReference type="AlphaFoldDB" id="A0A0F8W224"/>
<protein>
    <submittedName>
        <fullName evidence="2">Uncharacterized protein</fullName>
    </submittedName>
</protein>
<feature type="region of interest" description="Disordered" evidence="1">
    <location>
        <begin position="58"/>
        <end position="87"/>
    </location>
</feature>
<dbReference type="EMBL" id="LAZR01067901">
    <property type="protein sequence ID" value="KKK50668.1"/>
    <property type="molecule type" value="Genomic_DNA"/>
</dbReference>
<feature type="non-terminal residue" evidence="2">
    <location>
        <position position="1"/>
    </location>
</feature>
<gene>
    <name evidence="2" type="ORF">LCGC14_3122700</name>
</gene>
<organism evidence="2">
    <name type="scientific">marine sediment metagenome</name>
    <dbReference type="NCBI Taxonomy" id="412755"/>
    <lineage>
        <taxon>unclassified sequences</taxon>
        <taxon>metagenomes</taxon>
        <taxon>ecological metagenomes</taxon>
    </lineage>
</organism>